<organism evidence="2 3">
    <name type="scientific">Paraburkholderia ultramafica</name>
    <dbReference type="NCBI Taxonomy" id="1544867"/>
    <lineage>
        <taxon>Bacteria</taxon>
        <taxon>Pseudomonadati</taxon>
        <taxon>Pseudomonadota</taxon>
        <taxon>Betaproteobacteria</taxon>
        <taxon>Burkholderiales</taxon>
        <taxon>Burkholderiaceae</taxon>
        <taxon>Paraburkholderia</taxon>
    </lineage>
</organism>
<accession>A0A6S7CAX1</accession>
<dbReference type="AlphaFoldDB" id="A0A6S7CAX1"/>
<dbReference type="RefSeq" id="WP_175153068.1">
    <property type="nucleotide sequence ID" value="NZ_CADIKK010000040.1"/>
</dbReference>
<reference evidence="2 3" key="1">
    <citation type="submission" date="2020-04" db="EMBL/GenBank/DDBJ databases">
        <authorList>
            <person name="De Canck E."/>
        </authorList>
    </citation>
    <scope>NUCLEOTIDE SEQUENCE [LARGE SCALE GENOMIC DNA]</scope>
    <source>
        <strain evidence="2 3">LMG 28614</strain>
    </source>
</reference>
<keyword evidence="3" id="KW-1185">Reference proteome</keyword>
<feature type="compositionally biased region" description="Polar residues" evidence="1">
    <location>
        <begin position="36"/>
        <end position="45"/>
    </location>
</feature>
<evidence type="ECO:0000313" key="2">
    <source>
        <dbReference type="EMBL" id="CAB3804976.1"/>
    </source>
</evidence>
<name>A0A6S7CAX1_9BURK</name>
<sequence>MPIRKPFAKVSAIVPTCRRTAGGTSNGVSGSGMYNGRTSRANILQ</sequence>
<evidence type="ECO:0000313" key="3">
    <source>
        <dbReference type="Proteomes" id="UP000494365"/>
    </source>
</evidence>
<dbReference type="EMBL" id="CADIKK010000040">
    <property type="protein sequence ID" value="CAB3804976.1"/>
    <property type="molecule type" value="Genomic_DNA"/>
</dbReference>
<gene>
    <name evidence="2" type="ORF">LMG28614_06110</name>
</gene>
<evidence type="ECO:0000256" key="1">
    <source>
        <dbReference type="SAM" id="MobiDB-lite"/>
    </source>
</evidence>
<feature type="region of interest" description="Disordered" evidence="1">
    <location>
        <begin position="19"/>
        <end position="45"/>
    </location>
</feature>
<proteinExistence type="predicted"/>
<protein>
    <submittedName>
        <fullName evidence="2">Uncharacterized protein</fullName>
    </submittedName>
</protein>
<dbReference type="Proteomes" id="UP000494365">
    <property type="component" value="Unassembled WGS sequence"/>
</dbReference>